<dbReference type="GO" id="GO:0005615">
    <property type="term" value="C:extracellular space"/>
    <property type="evidence" value="ECO:0007669"/>
    <property type="project" value="TreeGrafter"/>
</dbReference>
<dbReference type="Pfam" id="PF00151">
    <property type="entry name" value="Lipase"/>
    <property type="match status" value="1"/>
</dbReference>
<dbReference type="Gene3D" id="3.40.50.1820">
    <property type="entry name" value="alpha/beta hydrolase"/>
    <property type="match status" value="2"/>
</dbReference>
<dbReference type="OrthoDB" id="199913at2759"/>
<sequence>MVYKIHSVTITALVLWLHFSNVRCVFKNHQTISRCTFIVHPICPDPLINFYLYTRENEHHPQRVALENITKSYYVKSLPNKFIVHGFNSNMTLGSLQRIKDEYLTQMDVNVWMLDYSGVSAGPVKCYLAAVFNLPSVGLDPALPLFYSTHLNRRLSRNDAEFVDVIHTNVLVQGQLSPCGDVDFYVNGGLSQPGCNHSTEPFVCDHHMAPAYFAESINSITGFWSWPCPSVFNYLSGQCPPQGDHELMGENVNESARGQYVLHTNNVPPYAQGDWK</sequence>
<accession>A0A8B8GC01</accession>
<dbReference type="GO" id="GO:0017171">
    <property type="term" value="F:serine hydrolase activity"/>
    <property type="evidence" value="ECO:0007669"/>
    <property type="project" value="TreeGrafter"/>
</dbReference>
<gene>
    <name evidence="8" type="primary">LOC112690350</name>
</gene>
<evidence type="ECO:0000256" key="3">
    <source>
        <dbReference type="ARBA" id="ARBA00022525"/>
    </source>
</evidence>
<evidence type="ECO:0000259" key="6">
    <source>
        <dbReference type="Pfam" id="PF00151"/>
    </source>
</evidence>
<keyword evidence="5" id="KW-0732">Signal</keyword>
<dbReference type="GO" id="GO:0016298">
    <property type="term" value="F:lipase activity"/>
    <property type="evidence" value="ECO:0007669"/>
    <property type="project" value="InterPro"/>
</dbReference>
<dbReference type="InterPro" id="IPR013818">
    <property type="entry name" value="Lipase"/>
</dbReference>
<dbReference type="GeneID" id="112690350"/>
<feature type="chain" id="PRO_5034093582" evidence="5">
    <location>
        <begin position="25"/>
        <end position="276"/>
    </location>
</feature>
<evidence type="ECO:0000313" key="8">
    <source>
        <dbReference type="RefSeq" id="XP_025420141.1"/>
    </source>
</evidence>
<keyword evidence="7" id="KW-1185">Reference proteome</keyword>
<comment type="subcellular location">
    <subcellularLocation>
        <location evidence="1">Secreted</location>
    </subcellularLocation>
</comment>
<dbReference type="AlphaFoldDB" id="A0A8B8GC01"/>
<dbReference type="InterPro" id="IPR029058">
    <property type="entry name" value="AB_hydrolase_fold"/>
</dbReference>
<feature type="domain" description="Lipase" evidence="6">
    <location>
        <begin position="138"/>
        <end position="266"/>
    </location>
</feature>
<evidence type="ECO:0000256" key="1">
    <source>
        <dbReference type="ARBA" id="ARBA00004613"/>
    </source>
</evidence>
<feature type="signal peptide" evidence="5">
    <location>
        <begin position="1"/>
        <end position="24"/>
    </location>
</feature>
<dbReference type="PANTHER" id="PTHR11610:SF151">
    <property type="entry name" value="PHOSPHOLIPASE A1 MEMBER A-LIKE PROTEIN"/>
    <property type="match status" value="1"/>
</dbReference>
<evidence type="ECO:0000256" key="5">
    <source>
        <dbReference type="SAM" id="SignalP"/>
    </source>
</evidence>
<comment type="similarity">
    <text evidence="2 4">Belongs to the AB hydrolase superfamily. Lipase family.</text>
</comment>
<dbReference type="PANTHER" id="PTHR11610">
    <property type="entry name" value="LIPASE"/>
    <property type="match status" value="1"/>
</dbReference>
<evidence type="ECO:0000313" key="7">
    <source>
        <dbReference type="Proteomes" id="UP000694846"/>
    </source>
</evidence>
<evidence type="ECO:0000256" key="2">
    <source>
        <dbReference type="ARBA" id="ARBA00010701"/>
    </source>
</evidence>
<proteinExistence type="inferred from homology"/>
<protein>
    <submittedName>
        <fullName evidence="8">Lipase member H-A-like isoform X4</fullName>
    </submittedName>
</protein>
<keyword evidence="3" id="KW-0964">Secreted</keyword>
<dbReference type="SUPFAM" id="SSF53474">
    <property type="entry name" value="alpha/beta-Hydrolases"/>
    <property type="match status" value="1"/>
</dbReference>
<dbReference type="Proteomes" id="UP000694846">
    <property type="component" value="Unplaced"/>
</dbReference>
<dbReference type="RefSeq" id="XP_025420141.1">
    <property type="nucleotide sequence ID" value="XM_025564356.1"/>
</dbReference>
<organism evidence="7 8">
    <name type="scientific">Sipha flava</name>
    <name type="common">yellow sugarcane aphid</name>
    <dbReference type="NCBI Taxonomy" id="143950"/>
    <lineage>
        <taxon>Eukaryota</taxon>
        <taxon>Metazoa</taxon>
        <taxon>Ecdysozoa</taxon>
        <taxon>Arthropoda</taxon>
        <taxon>Hexapoda</taxon>
        <taxon>Insecta</taxon>
        <taxon>Pterygota</taxon>
        <taxon>Neoptera</taxon>
        <taxon>Paraneoptera</taxon>
        <taxon>Hemiptera</taxon>
        <taxon>Sternorrhyncha</taxon>
        <taxon>Aphidomorpha</taxon>
        <taxon>Aphidoidea</taxon>
        <taxon>Aphididae</taxon>
        <taxon>Sipha</taxon>
    </lineage>
</organism>
<name>A0A8B8GC01_9HEMI</name>
<dbReference type="GO" id="GO:0016042">
    <property type="term" value="P:lipid catabolic process"/>
    <property type="evidence" value="ECO:0007669"/>
    <property type="project" value="TreeGrafter"/>
</dbReference>
<reference evidence="8" key="1">
    <citation type="submission" date="2025-08" db="UniProtKB">
        <authorList>
            <consortium name="RefSeq"/>
        </authorList>
    </citation>
    <scope>IDENTIFICATION</scope>
    <source>
        <tissue evidence="8">Whole body</tissue>
    </source>
</reference>
<evidence type="ECO:0000256" key="4">
    <source>
        <dbReference type="RuleBase" id="RU004262"/>
    </source>
</evidence>
<dbReference type="InterPro" id="IPR000734">
    <property type="entry name" value="TAG_lipase"/>
</dbReference>